<evidence type="ECO:0000256" key="2">
    <source>
        <dbReference type="ARBA" id="ARBA00022845"/>
    </source>
</evidence>
<name>A0AAN9RTX3_PSOTE</name>
<feature type="repeat" description="Pumilio" evidence="5">
    <location>
        <begin position="383"/>
        <end position="418"/>
    </location>
</feature>
<sequence>MSDNMSSYGRRGGQGYSCFFECQSSNSFQQSPSSDHNKNPIHTNQTLEDAFARLSIIPTNHSFVGQRSGPIGAAKSFHFEGYGRGPYNFHSHIGPIGGYNGNENGILTSMQNFYCFDRARPQALNAGSHDALTSQKQRQKVLPKLSFFKDDLCFGIQRKSRGGVMSANDMGSSVSKFNVYDGGYCFLQKSLSQCCLYDLKGRILSLAKDSVGCRILQERMKNLTSREEVSFVFSELIGNVIQLMLDHSGNYVFQKLMEICNEEQRTNIILMVTKTDFQLVNICLDVHGTRAVQKLLEHVTTQEQRNLIILALCPGIVALTTDANGLHVIEHCLKYFSHDDYKYLLNIVANNCFAIATDRNGCCVMQHCVDHAQGETKEKLMNEIILNATLLADNCYGNYVVQHLVSLKIPRVIESLLRQLEKNFFSLSCNKYGSNVVERFFHDSREEHSTPIVLELLCNPNVSMLLVDPYGNYVIKSALSVLEGPLRNTLCDMVERHSPMMRNNLYGKKLLVWFDKWKLRAVIFAQILSLAWDARIRHWNYSRDWTIEDVEQAI</sequence>
<dbReference type="CDD" id="cd07920">
    <property type="entry name" value="Pumilio"/>
    <property type="match status" value="1"/>
</dbReference>
<proteinExistence type="predicted"/>
<feature type="repeat" description="Pumilio" evidence="5">
    <location>
        <begin position="346"/>
        <end position="382"/>
    </location>
</feature>
<comment type="caution">
    <text evidence="7">The sequence shown here is derived from an EMBL/GenBank/DDBJ whole genome shotgun (WGS) entry which is preliminary data.</text>
</comment>
<evidence type="ECO:0000313" key="8">
    <source>
        <dbReference type="Proteomes" id="UP001386955"/>
    </source>
</evidence>
<dbReference type="GO" id="GO:0006417">
    <property type="term" value="P:regulation of translation"/>
    <property type="evidence" value="ECO:0007669"/>
    <property type="project" value="UniProtKB-KW"/>
</dbReference>
<dbReference type="InterPro" id="IPR033133">
    <property type="entry name" value="PUM-HD"/>
</dbReference>
<dbReference type="SMART" id="SM00025">
    <property type="entry name" value="Pumilio"/>
    <property type="match status" value="8"/>
</dbReference>
<dbReference type="InterPro" id="IPR016024">
    <property type="entry name" value="ARM-type_fold"/>
</dbReference>
<evidence type="ECO:0000313" key="7">
    <source>
        <dbReference type="EMBL" id="KAK7383194.1"/>
    </source>
</evidence>
<keyword evidence="8" id="KW-1185">Reference proteome</keyword>
<protein>
    <recommendedName>
        <fullName evidence="6">PUM-HD domain-containing protein</fullName>
    </recommendedName>
</protein>
<dbReference type="InterPro" id="IPR001313">
    <property type="entry name" value="Pumilio_RNA-bd_rpt"/>
</dbReference>
<feature type="repeat" description="Pumilio" evidence="5">
    <location>
        <begin position="274"/>
        <end position="309"/>
    </location>
</feature>
<keyword evidence="1" id="KW-0677">Repeat</keyword>
<evidence type="ECO:0000259" key="6">
    <source>
        <dbReference type="PROSITE" id="PS50303"/>
    </source>
</evidence>
<dbReference type="PANTHER" id="PTHR12537">
    <property type="entry name" value="RNA BINDING PROTEIN PUMILIO-RELATED"/>
    <property type="match status" value="1"/>
</dbReference>
<dbReference type="Proteomes" id="UP001386955">
    <property type="component" value="Unassembled WGS sequence"/>
</dbReference>
<dbReference type="PROSITE" id="PS50303">
    <property type="entry name" value="PUM_HD"/>
    <property type="match status" value="1"/>
</dbReference>
<feature type="repeat" description="Pumilio" evidence="5">
    <location>
        <begin position="235"/>
        <end position="270"/>
    </location>
</feature>
<keyword evidence="3" id="KW-0694">RNA-binding</keyword>
<dbReference type="AlphaFoldDB" id="A0AAN9RTX3"/>
<keyword evidence="2" id="KW-0810">Translation regulation</keyword>
<feature type="repeat" description="Pumilio" evidence="5">
    <location>
        <begin position="198"/>
        <end position="234"/>
    </location>
</feature>
<evidence type="ECO:0000256" key="1">
    <source>
        <dbReference type="ARBA" id="ARBA00022737"/>
    </source>
</evidence>
<dbReference type="GO" id="GO:0003729">
    <property type="term" value="F:mRNA binding"/>
    <property type="evidence" value="ECO:0007669"/>
    <property type="project" value="TreeGrafter"/>
</dbReference>
<dbReference type="InterPro" id="IPR011989">
    <property type="entry name" value="ARM-like"/>
</dbReference>
<evidence type="ECO:0000256" key="3">
    <source>
        <dbReference type="ARBA" id="ARBA00022884"/>
    </source>
</evidence>
<dbReference type="Pfam" id="PF00806">
    <property type="entry name" value="PUF"/>
    <property type="match status" value="8"/>
</dbReference>
<organism evidence="7 8">
    <name type="scientific">Psophocarpus tetragonolobus</name>
    <name type="common">Winged bean</name>
    <name type="synonym">Dolichos tetragonolobus</name>
    <dbReference type="NCBI Taxonomy" id="3891"/>
    <lineage>
        <taxon>Eukaryota</taxon>
        <taxon>Viridiplantae</taxon>
        <taxon>Streptophyta</taxon>
        <taxon>Embryophyta</taxon>
        <taxon>Tracheophyta</taxon>
        <taxon>Spermatophyta</taxon>
        <taxon>Magnoliopsida</taxon>
        <taxon>eudicotyledons</taxon>
        <taxon>Gunneridae</taxon>
        <taxon>Pentapetalae</taxon>
        <taxon>rosids</taxon>
        <taxon>fabids</taxon>
        <taxon>Fabales</taxon>
        <taxon>Fabaceae</taxon>
        <taxon>Papilionoideae</taxon>
        <taxon>50 kb inversion clade</taxon>
        <taxon>NPAAA clade</taxon>
        <taxon>indigoferoid/millettioid clade</taxon>
        <taxon>Phaseoleae</taxon>
        <taxon>Psophocarpus</taxon>
    </lineage>
</organism>
<dbReference type="PROSITE" id="PS50302">
    <property type="entry name" value="PUM"/>
    <property type="match status" value="6"/>
</dbReference>
<dbReference type="PANTHER" id="PTHR12537:SF63">
    <property type="entry name" value="PUMILIO HOMOLOG 15"/>
    <property type="match status" value="1"/>
</dbReference>
<dbReference type="GO" id="GO:0005737">
    <property type="term" value="C:cytoplasm"/>
    <property type="evidence" value="ECO:0007669"/>
    <property type="project" value="TreeGrafter"/>
</dbReference>
<feature type="repeat" description="Pumilio" evidence="5">
    <location>
        <begin position="419"/>
        <end position="455"/>
    </location>
</feature>
<reference evidence="7 8" key="1">
    <citation type="submission" date="2024-01" db="EMBL/GenBank/DDBJ databases">
        <title>The genomes of 5 underutilized Papilionoideae crops provide insights into root nodulation and disease resistanc.</title>
        <authorList>
            <person name="Jiang F."/>
        </authorList>
    </citation>
    <scope>NUCLEOTIDE SEQUENCE [LARGE SCALE GENOMIC DNA]</scope>
    <source>
        <strain evidence="7">DUOXIRENSHENG_FW03</strain>
        <tissue evidence="7">Leaves</tissue>
    </source>
</reference>
<gene>
    <name evidence="7" type="ORF">VNO78_28867</name>
</gene>
<dbReference type="SUPFAM" id="SSF48371">
    <property type="entry name" value="ARM repeat"/>
    <property type="match status" value="1"/>
</dbReference>
<evidence type="ECO:0000256" key="4">
    <source>
        <dbReference type="ARBA" id="ARBA00058490"/>
    </source>
</evidence>
<feature type="domain" description="PUM-HD" evidence="6">
    <location>
        <begin position="175"/>
        <end position="518"/>
    </location>
</feature>
<dbReference type="EMBL" id="JAYMYS010000008">
    <property type="protein sequence ID" value="KAK7383194.1"/>
    <property type="molecule type" value="Genomic_DNA"/>
</dbReference>
<dbReference type="Gene3D" id="1.25.10.10">
    <property type="entry name" value="Leucine-rich Repeat Variant"/>
    <property type="match status" value="1"/>
</dbReference>
<dbReference type="InterPro" id="IPR033712">
    <property type="entry name" value="Pumilio_RNA-bd"/>
</dbReference>
<evidence type="ECO:0000256" key="5">
    <source>
        <dbReference type="PROSITE-ProRule" id="PRU00317"/>
    </source>
</evidence>
<accession>A0AAN9RTX3</accession>
<comment type="function">
    <text evidence="4">Sequence-specific RNA-binding protein that regulates translation and mRNA stability by binding the 3'-UTR of target mRNAs.</text>
</comment>
<dbReference type="FunFam" id="1.25.10.10:FF:000237">
    <property type="entry name" value="Pumilio homolog 9"/>
    <property type="match status" value="1"/>
</dbReference>